<dbReference type="GO" id="GO:0003723">
    <property type="term" value="F:RNA binding"/>
    <property type="evidence" value="ECO:0007669"/>
    <property type="project" value="UniProtKB-KW"/>
</dbReference>
<dbReference type="AlphaFoldDB" id="A0A5F9C2S5"/>
<feature type="region of interest" description="Disordered" evidence="2">
    <location>
        <begin position="1"/>
        <end position="36"/>
    </location>
</feature>
<dbReference type="Pfam" id="PF08067">
    <property type="entry name" value="ROKNT"/>
    <property type="match status" value="1"/>
</dbReference>
<accession>A0A5F9C2S5</accession>
<dbReference type="STRING" id="9986.ENSOCUP00000028099"/>
<dbReference type="Ensembl" id="ENSOCUT00000047517.1">
    <property type="protein sequence ID" value="ENSOCUP00000028099.1"/>
    <property type="gene ID" value="ENSOCUG00000031872.1"/>
</dbReference>
<evidence type="ECO:0000259" key="3">
    <source>
        <dbReference type="Pfam" id="PF08067"/>
    </source>
</evidence>
<evidence type="ECO:0000313" key="4">
    <source>
        <dbReference type="Ensembl" id="ENSOCUP00000028099.1"/>
    </source>
</evidence>
<sequence length="93" mass="10380">METEQPEETLPSTEINGELLKHPTEDTAEKQAFKGSRNTDGMVELHILLQSKNPGAGIEEGGKTIKALCPDYNFSPYDCNFFTMKLMTMVVLQ</sequence>
<evidence type="ECO:0000256" key="1">
    <source>
        <dbReference type="ARBA" id="ARBA00022884"/>
    </source>
</evidence>
<proteinExistence type="predicted"/>
<protein>
    <recommendedName>
        <fullName evidence="3">ROK N-terminal domain-containing protein</fullName>
    </recommendedName>
</protein>
<reference evidence="4" key="3">
    <citation type="submission" date="2025-09" db="UniProtKB">
        <authorList>
            <consortium name="Ensembl"/>
        </authorList>
    </citation>
    <scope>IDENTIFICATION</scope>
    <source>
        <strain evidence="4">Thorbecke</strain>
    </source>
</reference>
<keyword evidence="1" id="KW-0694">RNA-binding</keyword>
<feature type="domain" description="ROK N-terminal" evidence="3">
    <location>
        <begin position="1"/>
        <end position="43"/>
    </location>
</feature>
<organism evidence="4 5">
    <name type="scientific">Oryctolagus cuniculus</name>
    <name type="common">Rabbit</name>
    <dbReference type="NCBI Taxonomy" id="9986"/>
    <lineage>
        <taxon>Eukaryota</taxon>
        <taxon>Metazoa</taxon>
        <taxon>Chordata</taxon>
        <taxon>Craniata</taxon>
        <taxon>Vertebrata</taxon>
        <taxon>Euteleostomi</taxon>
        <taxon>Mammalia</taxon>
        <taxon>Eutheria</taxon>
        <taxon>Euarchontoglires</taxon>
        <taxon>Glires</taxon>
        <taxon>Lagomorpha</taxon>
        <taxon>Leporidae</taxon>
        <taxon>Oryctolagus</taxon>
    </lineage>
</organism>
<dbReference type="EMBL" id="AAGW02043656">
    <property type="status" value="NOT_ANNOTATED_CDS"/>
    <property type="molecule type" value="Genomic_DNA"/>
</dbReference>
<keyword evidence="5" id="KW-1185">Reference proteome</keyword>
<dbReference type="InterPro" id="IPR012987">
    <property type="entry name" value="ROK_N"/>
</dbReference>
<name>A0A5F9C2S5_RABIT</name>
<dbReference type="GeneTree" id="ENSGT00940000166073"/>
<feature type="compositionally biased region" description="Basic and acidic residues" evidence="2">
    <location>
        <begin position="19"/>
        <end position="32"/>
    </location>
</feature>
<dbReference type="InParanoid" id="A0A5F9C2S5"/>
<evidence type="ECO:0000313" key="5">
    <source>
        <dbReference type="Proteomes" id="UP000001811"/>
    </source>
</evidence>
<reference evidence="4 5" key="1">
    <citation type="journal article" date="2011" name="Nature">
        <title>A high-resolution map of human evolutionary constraint using 29 mammals.</title>
        <authorList>
            <person name="Lindblad-Toh K."/>
            <person name="Garber M."/>
            <person name="Zuk O."/>
            <person name="Lin M.F."/>
            <person name="Parker B.J."/>
            <person name="Washietl S."/>
            <person name="Kheradpour P."/>
            <person name="Ernst J."/>
            <person name="Jordan G."/>
            <person name="Mauceli E."/>
            <person name="Ward L.D."/>
            <person name="Lowe C.B."/>
            <person name="Holloway A.K."/>
            <person name="Clamp M."/>
            <person name="Gnerre S."/>
            <person name="Alfoldi J."/>
            <person name="Beal K."/>
            <person name="Chang J."/>
            <person name="Clawson H."/>
            <person name="Cuff J."/>
            <person name="Di Palma F."/>
            <person name="Fitzgerald S."/>
            <person name="Flicek P."/>
            <person name="Guttman M."/>
            <person name="Hubisz M.J."/>
            <person name="Jaffe D.B."/>
            <person name="Jungreis I."/>
            <person name="Kent W.J."/>
            <person name="Kostka D."/>
            <person name="Lara M."/>
            <person name="Martins A.L."/>
            <person name="Massingham T."/>
            <person name="Moltke I."/>
            <person name="Raney B.J."/>
            <person name="Rasmussen M.D."/>
            <person name="Robinson J."/>
            <person name="Stark A."/>
            <person name="Vilella A.J."/>
            <person name="Wen J."/>
            <person name="Xie X."/>
            <person name="Zody M.C."/>
            <person name="Baldwin J."/>
            <person name="Bloom T."/>
            <person name="Chin C.W."/>
            <person name="Heiman D."/>
            <person name="Nicol R."/>
            <person name="Nusbaum C."/>
            <person name="Young S."/>
            <person name="Wilkinson J."/>
            <person name="Worley K.C."/>
            <person name="Kovar C.L."/>
            <person name="Muzny D.M."/>
            <person name="Gibbs R.A."/>
            <person name="Cree A."/>
            <person name="Dihn H.H."/>
            <person name="Fowler G."/>
            <person name="Jhangiani S."/>
            <person name="Joshi V."/>
            <person name="Lee S."/>
            <person name="Lewis L.R."/>
            <person name="Nazareth L.V."/>
            <person name="Okwuonu G."/>
            <person name="Santibanez J."/>
            <person name="Warren W.C."/>
            <person name="Mardis E.R."/>
            <person name="Weinstock G.M."/>
            <person name="Wilson R.K."/>
            <person name="Delehaunty K."/>
            <person name="Dooling D."/>
            <person name="Fronik C."/>
            <person name="Fulton L."/>
            <person name="Fulton B."/>
            <person name="Graves T."/>
            <person name="Minx P."/>
            <person name="Sodergren E."/>
            <person name="Birney E."/>
            <person name="Margulies E.H."/>
            <person name="Herrero J."/>
            <person name="Green E.D."/>
            <person name="Haussler D."/>
            <person name="Siepel A."/>
            <person name="Goldman N."/>
            <person name="Pollard K.S."/>
            <person name="Pedersen J.S."/>
            <person name="Lander E.S."/>
            <person name="Kellis M."/>
        </authorList>
    </citation>
    <scope>NUCLEOTIDE SEQUENCE [LARGE SCALE GENOMIC DNA]</scope>
    <source>
        <strain evidence="4 5">Thorbecke inbred</strain>
    </source>
</reference>
<evidence type="ECO:0000256" key="2">
    <source>
        <dbReference type="SAM" id="MobiDB-lite"/>
    </source>
</evidence>
<reference evidence="4" key="2">
    <citation type="submission" date="2025-08" db="UniProtKB">
        <authorList>
            <consortium name="Ensembl"/>
        </authorList>
    </citation>
    <scope>IDENTIFICATION</scope>
    <source>
        <strain evidence="4">Thorbecke</strain>
    </source>
</reference>
<dbReference type="Proteomes" id="UP000001811">
    <property type="component" value="Chromosome 11"/>
</dbReference>